<dbReference type="Proteomes" id="UP001239111">
    <property type="component" value="Chromosome 3"/>
</dbReference>
<gene>
    <name evidence="1" type="ORF">QAD02_004131</name>
</gene>
<proteinExistence type="predicted"/>
<keyword evidence="2" id="KW-1185">Reference proteome</keyword>
<reference evidence="1" key="1">
    <citation type="submission" date="2023-04" db="EMBL/GenBank/DDBJ databases">
        <title>A chromosome-level genome assembly of the parasitoid wasp Eretmocerus hayati.</title>
        <authorList>
            <person name="Zhong Y."/>
            <person name="Liu S."/>
            <person name="Liu Y."/>
        </authorList>
    </citation>
    <scope>NUCLEOTIDE SEQUENCE</scope>
    <source>
        <strain evidence="1">ZJU_SS_LIU_2023</strain>
    </source>
</reference>
<comment type="caution">
    <text evidence="1">The sequence shown here is derived from an EMBL/GenBank/DDBJ whole genome shotgun (WGS) entry which is preliminary data.</text>
</comment>
<name>A0ACC2NTJ0_9HYME</name>
<organism evidence="1 2">
    <name type="scientific">Eretmocerus hayati</name>
    <dbReference type="NCBI Taxonomy" id="131215"/>
    <lineage>
        <taxon>Eukaryota</taxon>
        <taxon>Metazoa</taxon>
        <taxon>Ecdysozoa</taxon>
        <taxon>Arthropoda</taxon>
        <taxon>Hexapoda</taxon>
        <taxon>Insecta</taxon>
        <taxon>Pterygota</taxon>
        <taxon>Neoptera</taxon>
        <taxon>Endopterygota</taxon>
        <taxon>Hymenoptera</taxon>
        <taxon>Apocrita</taxon>
        <taxon>Proctotrupomorpha</taxon>
        <taxon>Chalcidoidea</taxon>
        <taxon>Aphelinidae</taxon>
        <taxon>Aphelininae</taxon>
        <taxon>Eretmocerus</taxon>
    </lineage>
</organism>
<evidence type="ECO:0000313" key="2">
    <source>
        <dbReference type="Proteomes" id="UP001239111"/>
    </source>
</evidence>
<protein>
    <submittedName>
        <fullName evidence="1">Uncharacterized protein</fullName>
    </submittedName>
</protein>
<accession>A0ACC2NTJ0</accession>
<dbReference type="EMBL" id="CM056743">
    <property type="protein sequence ID" value="KAJ8672870.1"/>
    <property type="molecule type" value="Genomic_DNA"/>
</dbReference>
<sequence>MPSTSTKSLGRLSDGSSSSEPSEKKQKLNDPKLLVSQEMKAISESVEAFSNDIFKVVASDKQENYVSSSLSAFVAMAMVAYGAEGSTRVQMFQGLYLPKNDNFAHLGFKEFLQALNNIPGVILQVANKVCMSKDCKIKDEYKEIIEEIFHSESDSFDFAKATEVVKSANEWCTKNTRGKIKEILSTNDIERDSVLLLLNVVYFNGNWKSKFKRWLTSSQRFHVSSTTTVVVPMMFNSGRFPYKDVTQFNAECISIPYKNEDLSMIILLPKEIDGLKNLEENWEKINSECLNASLFENYQDVNLDLPRFKVNTIIDLKQYLSQLGIDKMFSNEANFKGISDNATRGY</sequence>
<evidence type="ECO:0000313" key="1">
    <source>
        <dbReference type="EMBL" id="KAJ8672870.1"/>
    </source>
</evidence>